<dbReference type="InterPro" id="IPR014710">
    <property type="entry name" value="RmlC-like_jellyroll"/>
</dbReference>
<keyword evidence="1" id="KW-0479">Metal-binding</keyword>
<dbReference type="PANTHER" id="PTHR35848">
    <property type="entry name" value="OXALATE-BINDING PROTEIN"/>
    <property type="match status" value="1"/>
</dbReference>
<dbReference type="InterPro" id="IPR051610">
    <property type="entry name" value="GPI/OXD"/>
</dbReference>
<evidence type="ECO:0000313" key="3">
    <source>
        <dbReference type="EMBL" id="PAU75531.1"/>
    </source>
</evidence>
<dbReference type="AlphaFoldDB" id="A0A2A2EPY7"/>
<dbReference type="Gene3D" id="2.60.120.10">
    <property type="entry name" value="Jelly Rolls"/>
    <property type="match status" value="1"/>
</dbReference>
<accession>A0A2A2EPY7</accession>
<dbReference type="GO" id="GO:0046872">
    <property type="term" value="F:metal ion binding"/>
    <property type="evidence" value="ECO:0007669"/>
    <property type="project" value="UniProtKB-KW"/>
</dbReference>
<protein>
    <submittedName>
        <fullName evidence="3">Cupin</fullName>
    </submittedName>
</protein>
<gene>
    <name evidence="3" type="ORF">CK498_16510</name>
</gene>
<dbReference type="InterPro" id="IPR013096">
    <property type="entry name" value="Cupin_2"/>
</dbReference>
<proteinExistence type="predicted"/>
<feature type="domain" description="Cupin type-2" evidence="2">
    <location>
        <begin position="46"/>
        <end position="114"/>
    </location>
</feature>
<sequence>MYLSAQDIQALEGVRKVHFLNAQAVRINKSLGDAVGMSQLGIHQISVPPGHFSTEYHYHCYEEEAIYVLSGTGVATLGDRKQPISPGDFVGCPINGVAHDMYNDGDEPLVCLVVGQRLAQDVTDYPRPGKRLYINSSERTLVDHDAIEHVKR</sequence>
<dbReference type="OrthoDB" id="116921at2"/>
<evidence type="ECO:0000256" key="1">
    <source>
        <dbReference type="ARBA" id="ARBA00022723"/>
    </source>
</evidence>
<dbReference type="CDD" id="cd02224">
    <property type="entry name" value="cupin_SPO2919-like"/>
    <property type="match status" value="1"/>
</dbReference>
<organism evidence="3 4">
    <name type="scientific">Halomonas salipaludis</name>
    <dbReference type="NCBI Taxonomy" id="2032625"/>
    <lineage>
        <taxon>Bacteria</taxon>
        <taxon>Pseudomonadati</taxon>
        <taxon>Pseudomonadota</taxon>
        <taxon>Gammaproteobacteria</taxon>
        <taxon>Oceanospirillales</taxon>
        <taxon>Halomonadaceae</taxon>
        <taxon>Halomonas</taxon>
    </lineage>
</organism>
<evidence type="ECO:0000259" key="2">
    <source>
        <dbReference type="Pfam" id="PF07883"/>
    </source>
</evidence>
<dbReference type="EMBL" id="NSKB01000006">
    <property type="protein sequence ID" value="PAU75531.1"/>
    <property type="molecule type" value="Genomic_DNA"/>
</dbReference>
<dbReference type="Proteomes" id="UP000217771">
    <property type="component" value="Unassembled WGS sequence"/>
</dbReference>
<dbReference type="SUPFAM" id="SSF51182">
    <property type="entry name" value="RmlC-like cupins"/>
    <property type="match status" value="1"/>
</dbReference>
<dbReference type="RefSeq" id="WP_095621957.1">
    <property type="nucleotide sequence ID" value="NZ_NSKB01000006.1"/>
</dbReference>
<dbReference type="Pfam" id="PF07883">
    <property type="entry name" value="Cupin_2"/>
    <property type="match status" value="1"/>
</dbReference>
<reference evidence="3 4" key="1">
    <citation type="submission" date="2017-08" db="EMBL/GenBank/DDBJ databases">
        <title>Halomonas alkalisoli sp. nov., isolated from saline alkaline soil.</title>
        <authorList>
            <person name="Wang D."/>
            <person name="Zhang G."/>
        </authorList>
    </citation>
    <scope>NUCLEOTIDE SEQUENCE [LARGE SCALE GENOMIC DNA]</scope>
    <source>
        <strain evidence="3 4">WRN001</strain>
    </source>
</reference>
<dbReference type="InterPro" id="IPR011051">
    <property type="entry name" value="RmlC_Cupin_sf"/>
</dbReference>
<evidence type="ECO:0000313" key="4">
    <source>
        <dbReference type="Proteomes" id="UP000217771"/>
    </source>
</evidence>
<comment type="caution">
    <text evidence="3">The sequence shown here is derived from an EMBL/GenBank/DDBJ whole genome shotgun (WGS) entry which is preliminary data.</text>
</comment>
<name>A0A2A2EPY7_9GAMM</name>
<keyword evidence="4" id="KW-1185">Reference proteome</keyword>